<reference evidence="5" key="2">
    <citation type="submission" date="2016-03" db="EMBL/GenBank/DDBJ databases">
        <title>Streptococcus antelopensis sp. nov., isolated from the feces of the Tibetan antelope (Pantholops hodgsonii) in Hoh Xil National Nature Reserve, Qinghai, China.</title>
        <authorList>
            <person name="Bai X."/>
        </authorList>
    </citation>
    <scope>NUCLEOTIDE SEQUENCE [LARGE SCALE GENOMIC DNA]</scope>
    <source>
        <strain evidence="5">TA 26</strain>
    </source>
</reference>
<dbReference type="SUPFAM" id="SSF49764">
    <property type="entry name" value="HSP20-like chaperones"/>
    <property type="match status" value="1"/>
</dbReference>
<dbReference type="PANTHER" id="PTHR11527">
    <property type="entry name" value="HEAT-SHOCK PROTEIN 20 FAMILY MEMBER"/>
    <property type="match status" value="1"/>
</dbReference>
<proteinExistence type="inferred from homology"/>
<evidence type="ECO:0000259" key="3">
    <source>
        <dbReference type="PROSITE" id="PS01031"/>
    </source>
</evidence>
<feature type="domain" description="SHSP" evidence="3">
    <location>
        <begin position="30"/>
        <end position="147"/>
    </location>
</feature>
<sequence length="147" mass="17041">MLTPKLFSDGLLDNWFDDVSKEFTNIRRNISKNAGREMLMDVKDKKDHYDVEIDLPGVKKENITIELQNGYLNITASKSHDREEKDKEDNIIRQERYYGTMSRSFYVGDNVTADDVHGKFEDGVLTLTIPKKEPTEKLDNPNRISID</sequence>
<gene>
    <name evidence="4" type="ORF">A0O21_07980</name>
</gene>
<dbReference type="Proteomes" id="UP000077317">
    <property type="component" value="Chromosome"/>
</dbReference>
<dbReference type="AlphaFoldDB" id="A0A172Q927"/>
<dbReference type="RefSeq" id="WP_067064011.1">
    <property type="nucleotide sequence ID" value="NZ_CP014699.1"/>
</dbReference>
<name>A0A172Q927_9STRE</name>
<accession>A0A172Q927</accession>
<dbReference type="EMBL" id="CP014699">
    <property type="protein sequence ID" value="AND79942.1"/>
    <property type="molecule type" value="Genomic_DNA"/>
</dbReference>
<dbReference type="KEGG" id="spat:A0O21_07980"/>
<dbReference type="STRING" id="1811193.A0O21_07980"/>
<dbReference type="OrthoDB" id="9811615at2"/>
<evidence type="ECO:0000256" key="2">
    <source>
        <dbReference type="RuleBase" id="RU003616"/>
    </source>
</evidence>
<protein>
    <recommendedName>
        <fullName evidence="3">SHSP domain-containing protein</fullName>
    </recommendedName>
</protein>
<reference evidence="4 5" key="1">
    <citation type="journal article" date="2016" name="Int. J. Syst. Evol. Microbiol.">
        <title>Streptococcuspantholopis sp. nov., isolated from faeces of the Tibetan antelope (Pantholops hodgsonii).</title>
        <authorList>
            <person name="Bai X."/>
            <person name="Xiong Y."/>
            <person name="Lu S."/>
            <person name="Jin D."/>
            <person name="Lai X."/>
            <person name="Yang J."/>
            <person name="Niu L."/>
            <person name="Hu S."/>
            <person name="Meng X."/>
            <person name="Pu J."/>
            <person name="Ye C."/>
            <person name="Xu J."/>
        </authorList>
    </citation>
    <scope>NUCLEOTIDE SEQUENCE [LARGE SCALE GENOMIC DNA]</scope>
    <source>
        <strain evidence="4 5">TA 26</strain>
    </source>
</reference>
<dbReference type="InterPro" id="IPR002068">
    <property type="entry name" value="A-crystallin/Hsp20_dom"/>
</dbReference>
<dbReference type="InterPro" id="IPR031107">
    <property type="entry name" value="Small_HSP"/>
</dbReference>
<dbReference type="PROSITE" id="PS01031">
    <property type="entry name" value="SHSP"/>
    <property type="match status" value="1"/>
</dbReference>
<evidence type="ECO:0000313" key="5">
    <source>
        <dbReference type="Proteomes" id="UP000077317"/>
    </source>
</evidence>
<dbReference type="InterPro" id="IPR008978">
    <property type="entry name" value="HSP20-like_chaperone"/>
</dbReference>
<dbReference type="Gene3D" id="2.60.40.790">
    <property type="match status" value="1"/>
</dbReference>
<dbReference type="CDD" id="cd06471">
    <property type="entry name" value="ACD_LpsHSP_like"/>
    <property type="match status" value="1"/>
</dbReference>
<evidence type="ECO:0000313" key="4">
    <source>
        <dbReference type="EMBL" id="AND79942.1"/>
    </source>
</evidence>
<organism evidence="4 5">
    <name type="scientific">Streptococcus pantholopis</name>
    <dbReference type="NCBI Taxonomy" id="1811193"/>
    <lineage>
        <taxon>Bacteria</taxon>
        <taxon>Bacillati</taxon>
        <taxon>Bacillota</taxon>
        <taxon>Bacilli</taxon>
        <taxon>Lactobacillales</taxon>
        <taxon>Streptococcaceae</taxon>
        <taxon>Streptococcus</taxon>
    </lineage>
</organism>
<dbReference type="Pfam" id="PF00011">
    <property type="entry name" value="HSP20"/>
    <property type="match status" value="1"/>
</dbReference>
<comment type="similarity">
    <text evidence="1 2">Belongs to the small heat shock protein (HSP20) family.</text>
</comment>
<evidence type="ECO:0000256" key="1">
    <source>
        <dbReference type="PROSITE-ProRule" id="PRU00285"/>
    </source>
</evidence>
<keyword evidence="5" id="KW-1185">Reference proteome</keyword>